<protein>
    <submittedName>
        <fullName evidence="2">Uncharacterized protein</fullName>
    </submittedName>
</protein>
<feature type="transmembrane region" description="Helical" evidence="1">
    <location>
        <begin position="107"/>
        <end position="125"/>
    </location>
</feature>
<name>A0A1Z4JFY7_LEPBY</name>
<reference evidence="2 3" key="1">
    <citation type="submission" date="2017-06" db="EMBL/GenBank/DDBJ databases">
        <title>Genome sequencing of cyanobaciteial culture collection at National Institute for Environmental Studies (NIES).</title>
        <authorList>
            <person name="Hirose Y."/>
            <person name="Shimura Y."/>
            <person name="Fujisawa T."/>
            <person name="Nakamura Y."/>
            <person name="Kawachi M."/>
        </authorList>
    </citation>
    <scope>NUCLEOTIDE SEQUENCE [LARGE SCALE GENOMIC DNA]</scope>
    <source>
        <strain evidence="2 3">NIES-2135</strain>
    </source>
</reference>
<accession>A0A1Z4JFY7</accession>
<organism evidence="2 3">
    <name type="scientific">Leptolyngbya boryana NIES-2135</name>
    <dbReference type="NCBI Taxonomy" id="1973484"/>
    <lineage>
        <taxon>Bacteria</taxon>
        <taxon>Bacillati</taxon>
        <taxon>Cyanobacteriota</taxon>
        <taxon>Cyanophyceae</taxon>
        <taxon>Leptolyngbyales</taxon>
        <taxon>Leptolyngbyaceae</taxon>
        <taxon>Leptolyngbya group</taxon>
        <taxon>Leptolyngbya</taxon>
    </lineage>
</organism>
<feature type="transmembrane region" description="Helical" evidence="1">
    <location>
        <begin position="193"/>
        <end position="209"/>
    </location>
</feature>
<feature type="transmembrane region" description="Helical" evidence="1">
    <location>
        <begin position="244"/>
        <end position="265"/>
    </location>
</feature>
<feature type="transmembrane region" description="Helical" evidence="1">
    <location>
        <begin position="215"/>
        <end position="232"/>
    </location>
</feature>
<keyword evidence="3" id="KW-1185">Reference proteome</keyword>
<keyword evidence="1" id="KW-1133">Transmembrane helix</keyword>
<dbReference type="InterPro" id="IPR025576">
    <property type="entry name" value="YwiC"/>
</dbReference>
<feature type="transmembrane region" description="Helical" evidence="1">
    <location>
        <begin position="81"/>
        <end position="101"/>
    </location>
</feature>
<gene>
    <name evidence="2" type="ORF">NIES2135_25030</name>
</gene>
<dbReference type="Pfam" id="PF14256">
    <property type="entry name" value="YwiC"/>
    <property type="match status" value="1"/>
</dbReference>
<sequence>MSLSSNLTSPRSSSQQWYRPTFSPEHGVYVVLFVSFLTGAAAAQAWTNETTLALVCAFCGFQAEHPWAMQIKQRKSLKLRFCLWGSIYTIAAMTIAVLLLLNYSMLLWIYLGAIAAFFIDAISVWQREQKSIFNEVITFAAVCLSAPFALIATTGTLSMTGIGLWLLNTLFFAGTIFTVKFRKSKTPTIVPSSLYYAIATGIVLGLWGLGWLAPLTAAAFVIALCKFAILLAQQDWYRTARIQSIATLETITSLLFLLMTSLSLLPAHLG</sequence>
<dbReference type="AlphaFoldDB" id="A0A1Z4JFY7"/>
<feature type="transmembrane region" description="Helical" evidence="1">
    <location>
        <begin position="162"/>
        <end position="181"/>
    </location>
</feature>
<evidence type="ECO:0000313" key="3">
    <source>
        <dbReference type="Proteomes" id="UP000217895"/>
    </source>
</evidence>
<evidence type="ECO:0000256" key="1">
    <source>
        <dbReference type="SAM" id="Phobius"/>
    </source>
</evidence>
<dbReference type="EMBL" id="AP018203">
    <property type="protein sequence ID" value="BAY55679.1"/>
    <property type="molecule type" value="Genomic_DNA"/>
</dbReference>
<proteinExistence type="predicted"/>
<evidence type="ECO:0000313" key="2">
    <source>
        <dbReference type="EMBL" id="BAY55679.1"/>
    </source>
</evidence>
<dbReference type="Proteomes" id="UP000217895">
    <property type="component" value="Chromosome"/>
</dbReference>
<keyword evidence="1" id="KW-0472">Membrane</keyword>
<keyword evidence="1" id="KW-0812">Transmembrane</keyword>
<feature type="transmembrane region" description="Helical" evidence="1">
    <location>
        <begin position="132"/>
        <end position="150"/>
    </location>
</feature>
<feature type="transmembrane region" description="Helical" evidence="1">
    <location>
        <begin position="27"/>
        <end position="46"/>
    </location>
</feature>